<feature type="transmembrane region" description="Helical" evidence="1">
    <location>
        <begin position="93"/>
        <end position="109"/>
    </location>
</feature>
<dbReference type="EMBL" id="DUFG01000016">
    <property type="protein sequence ID" value="HIH08303.1"/>
    <property type="molecule type" value="Genomic_DNA"/>
</dbReference>
<dbReference type="AlphaFoldDB" id="A0A7J4IS07"/>
<organism evidence="2 3">
    <name type="scientific">Candidatus Iainarchaeum sp</name>
    <dbReference type="NCBI Taxonomy" id="3101447"/>
    <lineage>
        <taxon>Archaea</taxon>
        <taxon>Candidatus Iainarchaeota</taxon>
        <taxon>Candidatus Iainarchaeia</taxon>
        <taxon>Candidatus Iainarchaeales</taxon>
        <taxon>Candidatus Iainarchaeaceae</taxon>
        <taxon>Candidatus Iainarchaeum</taxon>
    </lineage>
</organism>
<proteinExistence type="predicted"/>
<accession>A0A7J4IS07</accession>
<gene>
    <name evidence="2" type="ORF">HA237_02960</name>
</gene>
<keyword evidence="1" id="KW-1133">Transmembrane helix</keyword>
<comment type="caution">
    <text evidence="2">The sequence shown here is derived from an EMBL/GenBank/DDBJ whole genome shotgun (WGS) entry which is preliminary data.</text>
</comment>
<keyword evidence="1" id="KW-0812">Transmembrane</keyword>
<evidence type="ECO:0000313" key="3">
    <source>
        <dbReference type="Proteomes" id="UP000577419"/>
    </source>
</evidence>
<keyword evidence="1" id="KW-0472">Membrane</keyword>
<evidence type="ECO:0000313" key="2">
    <source>
        <dbReference type="EMBL" id="HIH08303.1"/>
    </source>
</evidence>
<evidence type="ECO:0000256" key="1">
    <source>
        <dbReference type="SAM" id="Phobius"/>
    </source>
</evidence>
<protein>
    <submittedName>
        <fullName evidence="2">Uncharacterized protein</fullName>
    </submittedName>
</protein>
<sequence>MNIELRFASSKQQYTVQKYWLFAIVAKDIKKLPKLMSFAKKIAFCNQQINAQKSKLFAVGKKVCVAFGCKRRELRMGVEPISSAYSNQKLQKTAFFCFLLLSFVNFSFLKKSFCRRMHGRSATPAKR</sequence>
<dbReference type="Proteomes" id="UP000577419">
    <property type="component" value="Unassembled WGS sequence"/>
</dbReference>
<name>A0A7J4IS07_9ARCH</name>
<reference evidence="3" key="1">
    <citation type="journal article" date="2020" name="bioRxiv">
        <title>A rank-normalized archaeal taxonomy based on genome phylogeny resolves widespread incomplete and uneven classifications.</title>
        <authorList>
            <person name="Rinke C."/>
            <person name="Chuvochina M."/>
            <person name="Mussig A.J."/>
            <person name="Chaumeil P.-A."/>
            <person name="Waite D.W."/>
            <person name="Whitman W.B."/>
            <person name="Parks D.H."/>
            <person name="Hugenholtz P."/>
        </authorList>
    </citation>
    <scope>NUCLEOTIDE SEQUENCE [LARGE SCALE GENOMIC DNA]</scope>
</reference>